<feature type="non-terminal residue" evidence="1">
    <location>
        <position position="1"/>
    </location>
</feature>
<protein>
    <submittedName>
        <fullName evidence="1">249_t:CDS:1</fullName>
    </submittedName>
</protein>
<dbReference type="Proteomes" id="UP000789920">
    <property type="component" value="Unassembled WGS sequence"/>
</dbReference>
<evidence type="ECO:0000313" key="1">
    <source>
        <dbReference type="EMBL" id="CAG8736013.1"/>
    </source>
</evidence>
<evidence type="ECO:0000313" key="2">
    <source>
        <dbReference type="Proteomes" id="UP000789920"/>
    </source>
</evidence>
<sequence length="135" mass="15275">AKTIRNCWHHTKILSSDAGFKIQNLPNDICRTNDLVLDRFINALSSFCLSNAMKTDKFLMINDENIVYKISEDDQIIKELAYMFKKDASIETIDKNSAEIDDENDSIEITTISGSSALNNLENICLFLFQVSNSS</sequence>
<keyword evidence="2" id="KW-1185">Reference proteome</keyword>
<gene>
    <name evidence="1" type="ORF">RPERSI_LOCUS12663</name>
</gene>
<organism evidence="1 2">
    <name type="scientific">Racocetra persica</name>
    <dbReference type="NCBI Taxonomy" id="160502"/>
    <lineage>
        <taxon>Eukaryota</taxon>
        <taxon>Fungi</taxon>
        <taxon>Fungi incertae sedis</taxon>
        <taxon>Mucoromycota</taxon>
        <taxon>Glomeromycotina</taxon>
        <taxon>Glomeromycetes</taxon>
        <taxon>Diversisporales</taxon>
        <taxon>Gigasporaceae</taxon>
        <taxon>Racocetra</taxon>
    </lineage>
</organism>
<comment type="caution">
    <text evidence="1">The sequence shown here is derived from an EMBL/GenBank/DDBJ whole genome shotgun (WGS) entry which is preliminary data.</text>
</comment>
<accession>A0ACA9Q3J0</accession>
<reference evidence="1" key="1">
    <citation type="submission" date="2021-06" db="EMBL/GenBank/DDBJ databases">
        <authorList>
            <person name="Kallberg Y."/>
            <person name="Tangrot J."/>
            <person name="Rosling A."/>
        </authorList>
    </citation>
    <scope>NUCLEOTIDE SEQUENCE</scope>
    <source>
        <strain evidence="1">MA461A</strain>
    </source>
</reference>
<dbReference type="EMBL" id="CAJVQC010027298">
    <property type="protein sequence ID" value="CAG8736013.1"/>
    <property type="molecule type" value="Genomic_DNA"/>
</dbReference>
<proteinExistence type="predicted"/>
<name>A0ACA9Q3J0_9GLOM</name>